<protein>
    <recommendedName>
        <fullName evidence="4">B-4DMT family transporter</fullName>
    </recommendedName>
</protein>
<evidence type="ECO:0000313" key="2">
    <source>
        <dbReference type="EMBL" id="QIS13462.1"/>
    </source>
</evidence>
<reference evidence="2 3" key="1">
    <citation type="journal article" date="2019" name="ACS Chem. Biol.">
        <title>Identification and Mobilization of a Cryptic Antibiotic Biosynthesis Gene Locus from a Human-Pathogenic Nocardia Isolate.</title>
        <authorList>
            <person name="Herisse M."/>
            <person name="Ishida K."/>
            <person name="Porter J.L."/>
            <person name="Howden B."/>
            <person name="Hertweck C."/>
            <person name="Stinear T.P."/>
            <person name="Pidot S.J."/>
        </authorList>
    </citation>
    <scope>NUCLEOTIDE SEQUENCE [LARGE SCALE GENOMIC DNA]</scope>
    <source>
        <strain evidence="2 3">AUSMDU00012717</strain>
    </source>
</reference>
<proteinExistence type="predicted"/>
<feature type="transmembrane region" description="Helical" evidence="1">
    <location>
        <begin position="114"/>
        <end position="137"/>
    </location>
</feature>
<evidence type="ECO:0000313" key="3">
    <source>
        <dbReference type="Proteomes" id="UP000503540"/>
    </source>
</evidence>
<gene>
    <name evidence="2" type="ORF">F5544_28045</name>
</gene>
<feature type="transmembrane region" description="Helical" evidence="1">
    <location>
        <begin position="33"/>
        <end position="54"/>
    </location>
</feature>
<dbReference type="NCBIfam" id="NF037996">
    <property type="entry name" value="B-4DMT"/>
    <property type="match status" value="1"/>
</dbReference>
<dbReference type="AlphaFoldDB" id="A0A6G9YJT0"/>
<dbReference type="KEGG" id="nah:F5544_28045"/>
<evidence type="ECO:0008006" key="4">
    <source>
        <dbReference type="Google" id="ProtNLM"/>
    </source>
</evidence>
<feature type="transmembrane region" description="Helical" evidence="1">
    <location>
        <begin position="75"/>
        <end position="94"/>
    </location>
</feature>
<name>A0A6G9YJT0_9NOCA</name>
<evidence type="ECO:0000256" key="1">
    <source>
        <dbReference type="SAM" id="Phobius"/>
    </source>
</evidence>
<keyword evidence="1" id="KW-1133">Transmembrane helix</keyword>
<keyword evidence="1" id="KW-0812">Transmembrane</keyword>
<accession>A0A6G9YJT0</accession>
<keyword evidence="1" id="KW-0472">Membrane</keyword>
<dbReference type="Proteomes" id="UP000503540">
    <property type="component" value="Chromosome"/>
</dbReference>
<sequence length="162" mass="17271">MNAWVLRAVGLGALVVVLRAVLGFAMVYWPTHGAWMRVLCLILLLAAVVYWGILDGRRDRAVHVDPEHGSDLTILWLKAAVGAGLGSGLVAWLLDFLPRFDLGDNGLLFELTASASAIILVVFLPALLGVAIGRWVAGRKLDNGAQANEADPPTQQLPAVTA</sequence>
<dbReference type="RefSeq" id="WP_238846710.1">
    <property type="nucleotide sequence ID" value="NZ_CP046172.1"/>
</dbReference>
<dbReference type="EMBL" id="CP046172">
    <property type="protein sequence ID" value="QIS13462.1"/>
    <property type="molecule type" value="Genomic_DNA"/>
</dbReference>
<organism evidence="2 3">
    <name type="scientific">Nocardia arthritidis</name>
    <dbReference type="NCBI Taxonomy" id="228602"/>
    <lineage>
        <taxon>Bacteria</taxon>
        <taxon>Bacillati</taxon>
        <taxon>Actinomycetota</taxon>
        <taxon>Actinomycetes</taxon>
        <taxon>Mycobacteriales</taxon>
        <taxon>Nocardiaceae</taxon>
        <taxon>Nocardia</taxon>
    </lineage>
</organism>
<keyword evidence="3" id="KW-1185">Reference proteome</keyword>
<dbReference type="InterPro" id="IPR047958">
    <property type="entry name" value="B-4DMT-like"/>
</dbReference>